<proteinExistence type="inferred from homology"/>
<comment type="similarity">
    <text evidence="1">Belongs to the UPF0210 family.</text>
</comment>
<evidence type="ECO:0000313" key="2">
    <source>
        <dbReference type="EMBL" id="MDF1612771.1"/>
    </source>
</evidence>
<dbReference type="AlphaFoldDB" id="A0AAE3NZ87"/>
<gene>
    <name evidence="2" type="ORF">P0M35_11465</name>
</gene>
<dbReference type="CDD" id="cd08025">
    <property type="entry name" value="RNR_PFL_like_DUF711"/>
    <property type="match status" value="1"/>
</dbReference>
<comment type="subunit">
    <text evidence="1">Homodimer.</text>
</comment>
<dbReference type="Gene3D" id="3.20.70.20">
    <property type="match status" value="1"/>
</dbReference>
<protein>
    <recommendedName>
        <fullName evidence="1">UPF0210 protein P0M35_11465</fullName>
    </recommendedName>
</protein>
<dbReference type="HAMAP" id="MF_01221">
    <property type="entry name" value="UPF0210"/>
    <property type="match status" value="1"/>
</dbReference>
<dbReference type="Proteomes" id="UP001221302">
    <property type="component" value="Unassembled WGS sequence"/>
</dbReference>
<dbReference type="PANTHER" id="PTHR37560">
    <property type="entry name" value="UPF0210 PROTEIN SPR0218"/>
    <property type="match status" value="1"/>
</dbReference>
<reference evidence="2" key="1">
    <citation type="submission" date="2023-03" db="EMBL/GenBank/DDBJ databases">
        <title>Stygiobacter electus gen. nov., sp. nov., facultatively anaerobic thermotolerant bacterium of the class Ignavibacteria from a well of Yessentuki mineral water deposit.</title>
        <authorList>
            <person name="Podosokorskaya O.A."/>
            <person name="Elcheninov A.G."/>
            <person name="Petrova N.F."/>
            <person name="Zavarzina D.G."/>
            <person name="Kublanov I.V."/>
            <person name="Merkel A.Y."/>
        </authorList>
    </citation>
    <scope>NUCLEOTIDE SEQUENCE</scope>
    <source>
        <strain evidence="2">09-Me</strain>
    </source>
</reference>
<dbReference type="InterPro" id="IPR007841">
    <property type="entry name" value="UPF0210"/>
</dbReference>
<dbReference type="SUPFAM" id="SSF51998">
    <property type="entry name" value="PFL-like glycyl radical enzymes"/>
    <property type="match status" value="1"/>
</dbReference>
<dbReference type="PANTHER" id="PTHR37560:SF1">
    <property type="entry name" value="UPF0210 PROTEIN MJ1665"/>
    <property type="match status" value="1"/>
</dbReference>
<accession>A0AAE3NZ87</accession>
<dbReference type="Pfam" id="PF05167">
    <property type="entry name" value="DUF711"/>
    <property type="match status" value="1"/>
</dbReference>
<dbReference type="RefSeq" id="WP_321536542.1">
    <property type="nucleotide sequence ID" value="NZ_JARGDL010000018.1"/>
</dbReference>
<sequence length="453" mass="48167">MNYEFTEILETIRMTEIEHFDIRTVTLGISLRDCHDRNLEITKEKIYDKILRYGKNHVKNAKEVESQFGISIANKRVSVTPISIPFDSLSVEEYIEISKTLDKAAEDIGIDYIAGFSALVQKGMTNGERELIKAIPFALSQTKRVCSSVNIGSTKAGINMDAINMMSEVIKKTAELTKEKDSIGCAKLVVFANAVEDNPFVAGAFHGVTEPEVVLNVGISGPGVVLDAIREAGKVDLQTLSEVIKKTIFKITRAGELIGRKVAEKNGVPFGIVDISLAPTPAEGDSIAEILKAMGVEDVGAPGTTAALAMLNDSVKKAGLMASSSVGGMSGAFIPVSEDMGMIRAVQAGNLSLEKLEAMTSVCSVGLDMIAIPGDTPASTIAGIIADEAAIGIINDKTTAVRIIPAYGKKVGEMVDYGGLLGLAPVMEVRTISSQNFVSRGGRIPAPMRSLTN</sequence>
<name>A0AAE3NZ87_9BACT</name>
<evidence type="ECO:0000256" key="1">
    <source>
        <dbReference type="HAMAP-Rule" id="MF_01221"/>
    </source>
</evidence>
<keyword evidence="3" id="KW-1185">Reference proteome</keyword>
<dbReference type="NCBIfam" id="NF003700">
    <property type="entry name" value="PRK05313.1"/>
    <property type="match status" value="1"/>
</dbReference>
<evidence type="ECO:0000313" key="3">
    <source>
        <dbReference type="Proteomes" id="UP001221302"/>
    </source>
</evidence>
<dbReference type="EMBL" id="JARGDL010000018">
    <property type="protein sequence ID" value="MDF1612771.1"/>
    <property type="molecule type" value="Genomic_DNA"/>
</dbReference>
<comment type="caution">
    <text evidence="2">The sequence shown here is derived from an EMBL/GenBank/DDBJ whole genome shotgun (WGS) entry which is preliminary data.</text>
</comment>
<organism evidence="2 3">
    <name type="scientific">Stygiobacter electus</name>
    <dbReference type="NCBI Taxonomy" id="3032292"/>
    <lineage>
        <taxon>Bacteria</taxon>
        <taxon>Pseudomonadati</taxon>
        <taxon>Ignavibacteriota</taxon>
        <taxon>Ignavibacteria</taxon>
        <taxon>Ignavibacteriales</taxon>
        <taxon>Melioribacteraceae</taxon>
        <taxon>Stygiobacter</taxon>
    </lineage>
</organism>